<protein>
    <submittedName>
        <fullName evidence="1">Uncharacterized protein</fullName>
    </submittedName>
</protein>
<evidence type="ECO:0000313" key="1">
    <source>
        <dbReference type="EMBL" id="ORC88405.1"/>
    </source>
</evidence>
<dbReference type="RefSeq" id="XP_028882471.1">
    <property type="nucleotide sequence ID" value="XM_029026356.1"/>
</dbReference>
<dbReference type="GeneID" id="39986136"/>
<dbReference type="OrthoDB" id="248437at2759"/>
<dbReference type="AlphaFoldDB" id="A0A1X0NUN5"/>
<sequence>MKPMILPYVDSAPPGEFLLQARALVKKEAVDEDKVYSEKIQSLQDQQRSHMEEYNLFWREMHTVQRELHSSLASQNSLILSKKRSRSIDTTADCEILRFEGMLTESLSLELILRFWDDRYGNCTFARMALEALQSTQEALRFTRRRIEEINALRFLEQQQCAKVLSDKKKLASRRLEKISALENLLFKNEKRCNSSLLTSLD</sequence>
<organism evidence="1 2">
    <name type="scientific">Trypanosoma theileri</name>
    <dbReference type="NCBI Taxonomy" id="67003"/>
    <lineage>
        <taxon>Eukaryota</taxon>
        <taxon>Discoba</taxon>
        <taxon>Euglenozoa</taxon>
        <taxon>Kinetoplastea</taxon>
        <taxon>Metakinetoplastina</taxon>
        <taxon>Trypanosomatida</taxon>
        <taxon>Trypanosomatidae</taxon>
        <taxon>Trypanosoma</taxon>
    </lineage>
</organism>
<gene>
    <name evidence="1" type="ORF">TM35_000172770</name>
</gene>
<reference evidence="1 2" key="1">
    <citation type="submission" date="2017-03" db="EMBL/GenBank/DDBJ databases">
        <title>An alternative strategy for trypanosome survival in the mammalian bloodstream revealed through genome and transcriptome analysis of the ubiquitous bovine parasite Trypanosoma (Megatrypanum) theileri.</title>
        <authorList>
            <person name="Kelly S."/>
            <person name="Ivens A."/>
            <person name="Mott A."/>
            <person name="O'Neill E."/>
            <person name="Emms D."/>
            <person name="Macleod O."/>
            <person name="Voorheis P."/>
            <person name="Matthews J."/>
            <person name="Matthews K."/>
            <person name="Carrington M."/>
        </authorList>
    </citation>
    <scope>NUCLEOTIDE SEQUENCE [LARGE SCALE GENOMIC DNA]</scope>
    <source>
        <strain evidence="1">Edinburgh</strain>
    </source>
</reference>
<proteinExistence type="predicted"/>
<name>A0A1X0NUN5_9TRYP</name>
<comment type="caution">
    <text evidence="1">The sequence shown here is derived from an EMBL/GenBank/DDBJ whole genome shotgun (WGS) entry which is preliminary data.</text>
</comment>
<dbReference type="Proteomes" id="UP000192257">
    <property type="component" value="Unassembled WGS sequence"/>
</dbReference>
<keyword evidence="2" id="KW-1185">Reference proteome</keyword>
<dbReference type="VEuPathDB" id="TriTrypDB:TM35_000172770"/>
<accession>A0A1X0NUN5</accession>
<dbReference type="EMBL" id="NBCO01000017">
    <property type="protein sequence ID" value="ORC88405.1"/>
    <property type="molecule type" value="Genomic_DNA"/>
</dbReference>
<evidence type="ECO:0000313" key="2">
    <source>
        <dbReference type="Proteomes" id="UP000192257"/>
    </source>
</evidence>